<dbReference type="EMBL" id="VNHY01000002">
    <property type="protein sequence ID" value="TYP93813.1"/>
    <property type="molecule type" value="Genomic_DNA"/>
</dbReference>
<feature type="binding site" evidence="14">
    <location>
        <begin position="517"/>
        <end position="524"/>
    </location>
    <ligand>
        <name>ATP</name>
        <dbReference type="ChEBI" id="CHEBI:30616"/>
    </ligand>
</feature>
<evidence type="ECO:0000256" key="6">
    <source>
        <dbReference type="ARBA" id="ARBA00022741"/>
    </source>
</evidence>
<comment type="caution">
    <text evidence="18">The sequence shown here is derived from an EMBL/GenBank/DDBJ whole genome shotgun (WGS) entry which is preliminary data.</text>
</comment>
<protein>
    <submittedName>
        <fullName evidence="18">DNA segregation ATPase FtsK/SpoIIIE, S-DNA-T family</fullName>
    </submittedName>
</protein>
<dbReference type="AlphaFoldDB" id="A0A5D3YJ66"/>
<reference evidence="18 19" key="1">
    <citation type="submission" date="2019-07" db="EMBL/GenBank/DDBJ databases">
        <title>Genomic Encyclopedia of Archaeal and Bacterial Type Strains, Phase II (KMG-II): from individual species to whole genera.</title>
        <authorList>
            <person name="Goeker M."/>
        </authorList>
    </citation>
    <scope>NUCLEOTIDE SEQUENCE [LARGE SCALE GENOMIC DNA]</scope>
    <source>
        <strain evidence="18 19">DSM 21935</strain>
    </source>
</reference>
<keyword evidence="11 16" id="KW-0472">Membrane</keyword>
<evidence type="ECO:0000256" key="4">
    <source>
        <dbReference type="ARBA" id="ARBA00022618"/>
    </source>
</evidence>
<sequence>MTQQTNSGNIFGGLSESRKMEIIGILIMAVGGLLGLSIITYDPGDFAVIQSLSNDSLFALDQGPVLRVQNALGIIGAYLAQFFVHLLFGYMSIIVPFFIISYGWFIFRDRDTSPLLWTTAYGIWSMVLFSTILGWMNINYDLVSSVWSGSSGIATAQGLQKFTAPVGSIIILTVFFITTLLAFLDRDLQQTVERCKEWIAGIKASFAEWKEKRRQRKEAKRKEKKQQEQQQKVEQQRKAERQAQQRTPKETQPQQQSRQEPERKEQQYQEPEEQDEGEDDSQSIADIVAKSQKQDRERIQQEKEDVQSLENRPRADIEKNKVAEAEEDDVDISVYVGEGDEQADEKELDKQNKDKAKEIPRVKYKFPTIDLLDSPPNEGNDVDLDEIKENKRIILDKLQRHNIEIRSINAIVGPTVTLYELDPAPDVKISKIESYANDLKMATAAKGLRIMAPIPGRSAVGIEVPNGARETVFIKTVINTKKFVESDHELPLAFGKTIENDVFMVDLTKMPHLLIAGATGSGKTVGINTIITCLLYKCHPDDLKFVMIDPKKIELSLYQKIEDHFLATLPGEDEPIVTDTTTAQETLESLTKEMDERYDLLKEGMVRNIQAYNEKFDNGELDEEEGHRHLPYIVVLIDELADLMMTAGKQIEEPIARLAQLARAVGIHLVVATQRPSVNVITGTIKANFPARMAYQVASKVDSRTILDTGGADQLIGRGDMLFTNGGGMTRIQNAFVSTEEVEEITDFIGNQKGYNKKYELPVLQDESSSGGDIPDPLEDIDELFESAAKVIVLHQQGSVSLLQRKLKIGYNRAGRIVDQLFNAGIVGPYQGSTARDVLVEDEEELEQVLDDLDEFER</sequence>
<dbReference type="InterPro" id="IPR018541">
    <property type="entry name" value="Ftsk_gamma"/>
</dbReference>
<dbReference type="InterPro" id="IPR036388">
    <property type="entry name" value="WH-like_DNA-bd_sf"/>
</dbReference>
<feature type="transmembrane region" description="Helical" evidence="16">
    <location>
        <begin position="82"/>
        <end position="107"/>
    </location>
</feature>
<evidence type="ECO:0000256" key="1">
    <source>
        <dbReference type="ARBA" id="ARBA00004651"/>
    </source>
</evidence>
<keyword evidence="3" id="KW-1003">Cell membrane</keyword>
<dbReference type="Pfam" id="PF01580">
    <property type="entry name" value="FtsK_SpoIIIE"/>
    <property type="match status" value="1"/>
</dbReference>
<dbReference type="Gene3D" id="1.10.10.10">
    <property type="entry name" value="Winged helix-like DNA-binding domain superfamily/Winged helix DNA-binding domain"/>
    <property type="match status" value="1"/>
</dbReference>
<dbReference type="SMART" id="SM00382">
    <property type="entry name" value="AAA"/>
    <property type="match status" value="1"/>
</dbReference>
<evidence type="ECO:0000256" key="7">
    <source>
        <dbReference type="ARBA" id="ARBA00022829"/>
    </source>
</evidence>
<evidence type="ECO:0000259" key="17">
    <source>
        <dbReference type="PROSITE" id="PS50901"/>
    </source>
</evidence>
<dbReference type="Proteomes" id="UP000324595">
    <property type="component" value="Unassembled WGS sequence"/>
</dbReference>
<dbReference type="InterPro" id="IPR002543">
    <property type="entry name" value="FtsK_dom"/>
</dbReference>
<evidence type="ECO:0000256" key="12">
    <source>
        <dbReference type="ARBA" id="ARBA00023306"/>
    </source>
</evidence>
<gene>
    <name evidence="18" type="ORF">LX73_1526</name>
</gene>
<feature type="transmembrane region" description="Helical" evidence="16">
    <location>
        <begin position="119"/>
        <end position="138"/>
    </location>
</feature>
<dbReference type="GO" id="GO:0051301">
    <property type="term" value="P:cell division"/>
    <property type="evidence" value="ECO:0007669"/>
    <property type="project" value="UniProtKB-KW"/>
</dbReference>
<dbReference type="InterPro" id="IPR050206">
    <property type="entry name" value="FtsK/SpoIIIE/SftA"/>
</dbReference>
<dbReference type="PROSITE" id="PS50901">
    <property type="entry name" value="FTSK"/>
    <property type="match status" value="1"/>
</dbReference>
<dbReference type="PANTHER" id="PTHR22683">
    <property type="entry name" value="SPORULATION PROTEIN RELATED"/>
    <property type="match status" value="1"/>
</dbReference>
<evidence type="ECO:0000256" key="10">
    <source>
        <dbReference type="ARBA" id="ARBA00023125"/>
    </source>
</evidence>
<dbReference type="InterPro" id="IPR041027">
    <property type="entry name" value="FtsK_alpha"/>
</dbReference>
<comment type="subcellular location">
    <subcellularLocation>
        <location evidence="1">Cell membrane</location>
        <topology evidence="1">Multi-pass membrane protein</topology>
    </subcellularLocation>
</comment>
<evidence type="ECO:0000256" key="15">
    <source>
        <dbReference type="SAM" id="MobiDB-lite"/>
    </source>
</evidence>
<comment type="similarity">
    <text evidence="2">Belongs to the FtsK/SpoIIIE/SftA family.</text>
</comment>
<evidence type="ECO:0000256" key="11">
    <source>
        <dbReference type="ARBA" id="ARBA00023136"/>
    </source>
</evidence>
<dbReference type="InterPro" id="IPR025199">
    <property type="entry name" value="FtsK_4TM"/>
</dbReference>
<feature type="compositionally biased region" description="Acidic residues" evidence="15">
    <location>
        <begin position="270"/>
        <end position="281"/>
    </location>
</feature>
<dbReference type="SUPFAM" id="SSF52540">
    <property type="entry name" value="P-loop containing nucleoside triphosphate hydrolases"/>
    <property type="match status" value="1"/>
</dbReference>
<keyword evidence="10" id="KW-0238">DNA-binding</keyword>
<dbReference type="InterPro" id="IPR027417">
    <property type="entry name" value="P-loop_NTPase"/>
</dbReference>
<keyword evidence="4" id="KW-0132">Cell division</keyword>
<accession>A0A5D3YJ66</accession>
<dbReference type="InterPro" id="IPR003593">
    <property type="entry name" value="AAA+_ATPase"/>
</dbReference>
<dbReference type="SUPFAM" id="SSF46785">
    <property type="entry name" value="Winged helix' DNA-binding domain"/>
    <property type="match status" value="1"/>
</dbReference>
<dbReference type="SMART" id="SM00843">
    <property type="entry name" value="Ftsk_gamma"/>
    <property type="match status" value="1"/>
</dbReference>
<evidence type="ECO:0000256" key="16">
    <source>
        <dbReference type="SAM" id="Phobius"/>
    </source>
</evidence>
<proteinExistence type="inferred from homology"/>
<feature type="region of interest" description="Disordered" evidence="15">
    <location>
        <begin position="215"/>
        <end position="331"/>
    </location>
</feature>
<keyword evidence="19" id="KW-1185">Reference proteome</keyword>
<feature type="compositionally biased region" description="Basic residues" evidence="15">
    <location>
        <begin position="215"/>
        <end position="224"/>
    </location>
</feature>
<evidence type="ECO:0000256" key="8">
    <source>
        <dbReference type="ARBA" id="ARBA00022840"/>
    </source>
</evidence>
<evidence type="ECO:0000256" key="9">
    <source>
        <dbReference type="ARBA" id="ARBA00022989"/>
    </source>
</evidence>
<dbReference type="PANTHER" id="PTHR22683:SF41">
    <property type="entry name" value="DNA TRANSLOCASE FTSK"/>
    <property type="match status" value="1"/>
</dbReference>
<evidence type="ECO:0000256" key="2">
    <source>
        <dbReference type="ARBA" id="ARBA00006474"/>
    </source>
</evidence>
<feature type="domain" description="FtsK" evidence="17">
    <location>
        <begin position="499"/>
        <end position="704"/>
    </location>
</feature>
<keyword evidence="6 14" id="KW-0547">Nucleotide-binding</keyword>
<name>A0A5D3YJ66_9BACT</name>
<keyword evidence="5 16" id="KW-0812">Transmembrane</keyword>
<feature type="transmembrane region" description="Helical" evidence="16">
    <location>
        <begin position="21"/>
        <end position="41"/>
    </location>
</feature>
<keyword evidence="9 16" id="KW-1133">Transmembrane helix</keyword>
<keyword evidence="12" id="KW-0131">Cell cycle</keyword>
<dbReference type="Pfam" id="PF13491">
    <property type="entry name" value="FtsK_4TM"/>
    <property type="match status" value="1"/>
</dbReference>
<dbReference type="GO" id="GO:0003677">
    <property type="term" value="F:DNA binding"/>
    <property type="evidence" value="ECO:0007669"/>
    <property type="project" value="UniProtKB-KW"/>
</dbReference>
<dbReference type="InterPro" id="IPR036390">
    <property type="entry name" value="WH_DNA-bd_sf"/>
</dbReference>
<evidence type="ECO:0000313" key="18">
    <source>
        <dbReference type="EMBL" id="TYP93813.1"/>
    </source>
</evidence>
<evidence type="ECO:0000256" key="5">
    <source>
        <dbReference type="ARBA" id="ARBA00022692"/>
    </source>
</evidence>
<feature type="compositionally biased region" description="Basic and acidic residues" evidence="15">
    <location>
        <begin position="234"/>
        <end position="249"/>
    </location>
</feature>
<keyword evidence="8 14" id="KW-0067">ATP-binding</keyword>
<feature type="transmembrane region" description="Helical" evidence="16">
    <location>
        <begin position="162"/>
        <end position="184"/>
    </location>
</feature>
<comment type="subunit">
    <text evidence="13">Homohexamer. Forms a ring that surrounds DNA.</text>
</comment>
<dbReference type="Gene3D" id="3.40.50.300">
    <property type="entry name" value="P-loop containing nucleotide triphosphate hydrolases"/>
    <property type="match status" value="1"/>
</dbReference>
<dbReference type="Gene3D" id="3.30.980.40">
    <property type="match status" value="1"/>
</dbReference>
<dbReference type="GO" id="GO:0005886">
    <property type="term" value="C:plasma membrane"/>
    <property type="evidence" value="ECO:0007669"/>
    <property type="project" value="UniProtKB-SubCell"/>
</dbReference>
<feature type="compositionally biased region" description="Basic and acidic residues" evidence="15">
    <location>
        <begin position="292"/>
        <end position="324"/>
    </location>
</feature>
<evidence type="ECO:0000256" key="14">
    <source>
        <dbReference type="PROSITE-ProRule" id="PRU00289"/>
    </source>
</evidence>
<evidence type="ECO:0000313" key="19">
    <source>
        <dbReference type="Proteomes" id="UP000324595"/>
    </source>
</evidence>
<dbReference type="Pfam" id="PF17854">
    <property type="entry name" value="FtsK_alpha"/>
    <property type="match status" value="1"/>
</dbReference>
<organism evidence="18 19">
    <name type="scientific">Fodinibius salinus</name>
    <dbReference type="NCBI Taxonomy" id="860790"/>
    <lineage>
        <taxon>Bacteria</taxon>
        <taxon>Pseudomonadati</taxon>
        <taxon>Balneolota</taxon>
        <taxon>Balneolia</taxon>
        <taxon>Balneolales</taxon>
        <taxon>Balneolaceae</taxon>
        <taxon>Fodinibius</taxon>
    </lineage>
</organism>
<evidence type="ECO:0000256" key="13">
    <source>
        <dbReference type="ARBA" id="ARBA00025923"/>
    </source>
</evidence>
<dbReference type="GO" id="GO:0005524">
    <property type="term" value="F:ATP binding"/>
    <property type="evidence" value="ECO:0007669"/>
    <property type="project" value="UniProtKB-UniRule"/>
</dbReference>
<dbReference type="Pfam" id="PF09397">
    <property type="entry name" value="FtsK_gamma"/>
    <property type="match status" value="1"/>
</dbReference>
<dbReference type="RefSeq" id="WP_211359385.1">
    <property type="nucleotide sequence ID" value="NZ_VNHY01000002.1"/>
</dbReference>
<keyword evidence="7" id="KW-0159">Chromosome partition</keyword>
<evidence type="ECO:0000256" key="3">
    <source>
        <dbReference type="ARBA" id="ARBA00022475"/>
    </source>
</evidence>
<dbReference type="GO" id="GO:0007059">
    <property type="term" value="P:chromosome segregation"/>
    <property type="evidence" value="ECO:0007669"/>
    <property type="project" value="UniProtKB-KW"/>
</dbReference>